<gene>
    <name evidence="1" type="ORF">Ga0080559_TMP3130</name>
</gene>
<accession>A0A1U7D768</accession>
<organism evidence="1 2">
    <name type="scientific">Salipiger profundus</name>
    <dbReference type="NCBI Taxonomy" id="1229727"/>
    <lineage>
        <taxon>Bacteria</taxon>
        <taxon>Pseudomonadati</taxon>
        <taxon>Pseudomonadota</taxon>
        <taxon>Alphaproteobacteria</taxon>
        <taxon>Rhodobacterales</taxon>
        <taxon>Roseobacteraceae</taxon>
        <taxon>Salipiger</taxon>
    </lineage>
</organism>
<evidence type="ECO:0000313" key="1">
    <source>
        <dbReference type="EMBL" id="APX23926.1"/>
    </source>
</evidence>
<dbReference type="EMBL" id="CP014796">
    <property type="protein sequence ID" value="APX23926.1"/>
    <property type="molecule type" value="Genomic_DNA"/>
</dbReference>
<name>A0A1U7D768_9RHOB</name>
<evidence type="ECO:0000313" key="2">
    <source>
        <dbReference type="Proteomes" id="UP000186559"/>
    </source>
</evidence>
<dbReference type="KEGG" id="tpro:Ga0080559_TMP3130"/>
<sequence>MKPRLHTWCDDGAETPDHSGFSRCHRVDARGEIDGQTRCEQTPDQIDRPEVAKRNPHVCDGRLGAGGKAAGCVRRGFPNPSGAALPPASRPGR</sequence>
<dbReference type="Proteomes" id="UP000186559">
    <property type="component" value="Chromosome"/>
</dbReference>
<keyword evidence="2" id="KW-1185">Reference proteome</keyword>
<dbReference type="STRING" id="1229727.Ga0080559_TMP3130"/>
<dbReference type="AlphaFoldDB" id="A0A1U7D768"/>
<reference evidence="1 2" key="1">
    <citation type="submission" date="2016-03" db="EMBL/GenBank/DDBJ databases">
        <title>Deep-sea bacteria in the southern Pacific.</title>
        <authorList>
            <person name="Tang K."/>
        </authorList>
    </citation>
    <scope>NUCLEOTIDE SEQUENCE [LARGE SCALE GENOMIC DNA]</scope>
    <source>
        <strain evidence="1 2">JLT2016</strain>
    </source>
</reference>
<protein>
    <submittedName>
        <fullName evidence="1">Uncharacterized protein</fullName>
    </submittedName>
</protein>
<proteinExistence type="predicted"/>